<organism evidence="2 3">
    <name type="scientific">Pontibacillus chungwhensis</name>
    <dbReference type="NCBI Taxonomy" id="265426"/>
    <lineage>
        <taxon>Bacteria</taxon>
        <taxon>Bacillati</taxon>
        <taxon>Bacillota</taxon>
        <taxon>Bacilli</taxon>
        <taxon>Bacillales</taxon>
        <taxon>Bacillaceae</taxon>
        <taxon>Pontibacillus</taxon>
    </lineage>
</organism>
<dbReference type="RefSeq" id="WP_231417856.1">
    <property type="nucleotide sequence ID" value="NZ_CP126446.1"/>
</dbReference>
<feature type="transmembrane region" description="Helical" evidence="1">
    <location>
        <begin position="53"/>
        <end position="76"/>
    </location>
</feature>
<sequence>MNQFNEVRKALNGWFSSIPWMNAIMPYSLYIAFGALGVDFIDRFTNVVFHEYFLILNVLDTIAYWGIFVGALLLLVSPHVKYVPYLFFGKMLVILFPFSNFYITTLISAAVYAYLGYLSFTFSALETDEVTQAS</sequence>
<evidence type="ECO:0000313" key="3">
    <source>
        <dbReference type="Proteomes" id="UP001236652"/>
    </source>
</evidence>
<keyword evidence="1" id="KW-0472">Membrane</keyword>
<protein>
    <submittedName>
        <fullName evidence="2">Uncharacterized protein</fullName>
    </submittedName>
</protein>
<evidence type="ECO:0000256" key="1">
    <source>
        <dbReference type="SAM" id="Phobius"/>
    </source>
</evidence>
<proteinExistence type="predicted"/>
<dbReference type="Proteomes" id="UP001236652">
    <property type="component" value="Chromosome"/>
</dbReference>
<keyword evidence="3" id="KW-1185">Reference proteome</keyword>
<keyword evidence="1" id="KW-0812">Transmembrane</keyword>
<reference evidence="2 3" key="1">
    <citation type="submission" date="2023-05" db="EMBL/GenBank/DDBJ databases">
        <title>Comparative genomics reveals the evidence of polycyclic aromatic hydrocarbons degradation in moderately halophilic genus Pontibacillus.</title>
        <authorList>
            <person name="Yang H."/>
            <person name="Qian Z."/>
        </authorList>
    </citation>
    <scope>NUCLEOTIDE SEQUENCE [LARGE SCALE GENOMIC DNA]</scope>
    <source>
        <strain evidence="3">HN14</strain>
    </source>
</reference>
<gene>
    <name evidence="2" type="ORF">QNI29_18855</name>
</gene>
<evidence type="ECO:0000313" key="2">
    <source>
        <dbReference type="EMBL" id="WIF97759.1"/>
    </source>
</evidence>
<name>A0ABY8UWA1_9BACI</name>
<accession>A0ABY8UWA1</accession>
<keyword evidence="1" id="KW-1133">Transmembrane helix</keyword>
<dbReference type="EMBL" id="CP126446">
    <property type="protein sequence ID" value="WIF97759.1"/>
    <property type="molecule type" value="Genomic_DNA"/>
</dbReference>
<feature type="transmembrane region" description="Helical" evidence="1">
    <location>
        <begin position="20"/>
        <end position="41"/>
    </location>
</feature>
<feature type="transmembrane region" description="Helical" evidence="1">
    <location>
        <begin position="82"/>
        <end position="115"/>
    </location>
</feature>